<sequence length="108" mass="12792">MNYSDKENCPATGGHFFHQTKIIFKLSLHIIRTRNLSTRHVLTRKTSPPLFHEDWTIHMIIFKLGKDIIRTKLYHKKSVTDRQTHRRTKRKPYIGNAVHAPPTYIMLT</sequence>
<comment type="caution">
    <text evidence="1">The sequence shown here is derived from an EMBL/GenBank/DDBJ whole genome shotgun (WGS) entry which is preliminary data.</text>
</comment>
<reference evidence="1" key="1">
    <citation type="journal article" date="2019" name="bioRxiv">
        <title>The Genome of the Zebra Mussel, Dreissena polymorpha: A Resource for Invasive Species Research.</title>
        <authorList>
            <person name="McCartney M.A."/>
            <person name="Auch B."/>
            <person name="Kono T."/>
            <person name="Mallez S."/>
            <person name="Zhang Y."/>
            <person name="Obille A."/>
            <person name="Becker A."/>
            <person name="Abrahante J.E."/>
            <person name="Garbe J."/>
            <person name="Badalamenti J.P."/>
            <person name="Herman A."/>
            <person name="Mangelson H."/>
            <person name="Liachko I."/>
            <person name="Sullivan S."/>
            <person name="Sone E.D."/>
            <person name="Koren S."/>
            <person name="Silverstein K.A.T."/>
            <person name="Beckman K.B."/>
            <person name="Gohl D.M."/>
        </authorList>
    </citation>
    <scope>NUCLEOTIDE SEQUENCE</scope>
    <source>
        <strain evidence="1">Duluth1</strain>
        <tissue evidence="1">Whole animal</tissue>
    </source>
</reference>
<gene>
    <name evidence="1" type="ORF">DPMN_185970</name>
</gene>
<accession>A0A9D4DPM0</accession>
<dbReference type="Proteomes" id="UP000828390">
    <property type="component" value="Unassembled WGS sequence"/>
</dbReference>
<evidence type="ECO:0000313" key="2">
    <source>
        <dbReference type="Proteomes" id="UP000828390"/>
    </source>
</evidence>
<protein>
    <submittedName>
        <fullName evidence="1">Uncharacterized protein</fullName>
    </submittedName>
</protein>
<reference evidence="1" key="2">
    <citation type="submission" date="2020-11" db="EMBL/GenBank/DDBJ databases">
        <authorList>
            <person name="McCartney M.A."/>
            <person name="Auch B."/>
            <person name="Kono T."/>
            <person name="Mallez S."/>
            <person name="Becker A."/>
            <person name="Gohl D.M."/>
            <person name="Silverstein K.A.T."/>
            <person name="Koren S."/>
            <person name="Bechman K.B."/>
            <person name="Herman A."/>
            <person name="Abrahante J.E."/>
            <person name="Garbe J."/>
        </authorList>
    </citation>
    <scope>NUCLEOTIDE SEQUENCE</scope>
    <source>
        <strain evidence="1">Duluth1</strain>
        <tissue evidence="1">Whole animal</tissue>
    </source>
</reference>
<name>A0A9D4DPM0_DREPO</name>
<dbReference type="EMBL" id="JAIWYP010000010">
    <property type="protein sequence ID" value="KAH3751414.1"/>
    <property type="molecule type" value="Genomic_DNA"/>
</dbReference>
<proteinExistence type="predicted"/>
<evidence type="ECO:0000313" key="1">
    <source>
        <dbReference type="EMBL" id="KAH3751414.1"/>
    </source>
</evidence>
<dbReference type="AlphaFoldDB" id="A0A9D4DPM0"/>
<organism evidence="1 2">
    <name type="scientific">Dreissena polymorpha</name>
    <name type="common">Zebra mussel</name>
    <name type="synonym">Mytilus polymorpha</name>
    <dbReference type="NCBI Taxonomy" id="45954"/>
    <lineage>
        <taxon>Eukaryota</taxon>
        <taxon>Metazoa</taxon>
        <taxon>Spiralia</taxon>
        <taxon>Lophotrochozoa</taxon>
        <taxon>Mollusca</taxon>
        <taxon>Bivalvia</taxon>
        <taxon>Autobranchia</taxon>
        <taxon>Heteroconchia</taxon>
        <taxon>Euheterodonta</taxon>
        <taxon>Imparidentia</taxon>
        <taxon>Neoheterodontei</taxon>
        <taxon>Myida</taxon>
        <taxon>Dreissenoidea</taxon>
        <taxon>Dreissenidae</taxon>
        <taxon>Dreissena</taxon>
    </lineage>
</organism>
<keyword evidence="2" id="KW-1185">Reference proteome</keyword>